<dbReference type="InterPro" id="IPR032710">
    <property type="entry name" value="NTF2-like_dom_sf"/>
</dbReference>
<name>A0A1H6NC90_9GAMM</name>
<proteinExistence type="predicted"/>
<gene>
    <name evidence="2" type="ORF">SAMN05660691_03975</name>
</gene>
<evidence type="ECO:0000313" key="3">
    <source>
        <dbReference type="Proteomes" id="UP000199371"/>
    </source>
</evidence>
<sequence length="145" mass="16312">MSNNSKAEQQIRDLISQYVSAVRAKDVARVASLYSDEVVAFDAILALQFKGKAAYIEHWQTCMSFAKGDMHYEVHQLKVEAGSELAFSHSINLCGCTNEQGKMETSWMRSTQCWQNSANGWKIIHEHFSAPFDVESGQAMFSLQP</sequence>
<evidence type="ECO:0000313" key="2">
    <source>
        <dbReference type="EMBL" id="SEI12602.1"/>
    </source>
</evidence>
<dbReference type="STRING" id="173990.SAMN05660691_03975"/>
<dbReference type="OrthoDB" id="9812295at2"/>
<reference evidence="3" key="1">
    <citation type="submission" date="2016-10" db="EMBL/GenBank/DDBJ databases">
        <authorList>
            <person name="Varghese N."/>
            <person name="Submissions S."/>
        </authorList>
    </citation>
    <scope>NUCLEOTIDE SEQUENCE [LARGE SCALE GENOMIC DNA]</scope>
    <source>
        <strain evidence="3">DSM 17616</strain>
    </source>
</reference>
<dbReference type="EMBL" id="FNXF01000025">
    <property type="protein sequence ID" value="SEI12602.1"/>
    <property type="molecule type" value="Genomic_DNA"/>
</dbReference>
<dbReference type="InterPro" id="IPR037401">
    <property type="entry name" value="SnoaL-like"/>
</dbReference>
<dbReference type="Pfam" id="PF13474">
    <property type="entry name" value="SnoaL_3"/>
    <property type="match status" value="1"/>
</dbReference>
<feature type="domain" description="SnoaL-like" evidence="1">
    <location>
        <begin position="11"/>
        <end position="132"/>
    </location>
</feature>
<dbReference type="RefSeq" id="WP_092796936.1">
    <property type="nucleotide sequence ID" value="NZ_FNXF01000025.1"/>
</dbReference>
<protein>
    <recommendedName>
        <fullName evidence="1">SnoaL-like domain-containing protein</fullName>
    </recommendedName>
</protein>
<dbReference type="Gene3D" id="3.10.450.50">
    <property type="match status" value="1"/>
</dbReference>
<dbReference type="SUPFAM" id="SSF54427">
    <property type="entry name" value="NTF2-like"/>
    <property type="match status" value="1"/>
</dbReference>
<evidence type="ECO:0000259" key="1">
    <source>
        <dbReference type="Pfam" id="PF13474"/>
    </source>
</evidence>
<dbReference type="AlphaFoldDB" id="A0A1H6NC90"/>
<dbReference type="Proteomes" id="UP000199371">
    <property type="component" value="Unassembled WGS sequence"/>
</dbReference>
<accession>A0A1H6NC90</accession>
<organism evidence="2 3">
    <name type="scientific">Rheinheimera pacifica</name>
    <dbReference type="NCBI Taxonomy" id="173990"/>
    <lineage>
        <taxon>Bacteria</taxon>
        <taxon>Pseudomonadati</taxon>
        <taxon>Pseudomonadota</taxon>
        <taxon>Gammaproteobacteria</taxon>
        <taxon>Chromatiales</taxon>
        <taxon>Chromatiaceae</taxon>
        <taxon>Rheinheimera</taxon>
    </lineage>
</organism>
<keyword evidence="3" id="KW-1185">Reference proteome</keyword>